<evidence type="ECO:0000259" key="7">
    <source>
        <dbReference type="PROSITE" id="PS51201"/>
    </source>
</evidence>
<evidence type="ECO:0000256" key="1">
    <source>
        <dbReference type="ARBA" id="ARBA00003660"/>
    </source>
</evidence>
<protein>
    <submittedName>
        <fullName evidence="9">NAD(P)-binding domain-containing protein</fullName>
    </submittedName>
</protein>
<dbReference type="SUPFAM" id="SSF116726">
    <property type="entry name" value="TrkA C-terminal domain-like"/>
    <property type="match status" value="1"/>
</dbReference>
<dbReference type="InterPro" id="IPR036721">
    <property type="entry name" value="RCK_C_sf"/>
</dbReference>
<evidence type="ECO:0000313" key="9">
    <source>
        <dbReference type="EMBL" id="MBT4870113.1"/>
    </source>
</evidence>
<dbReference type="PRINTS" id="PR00335">
    <property type="entry name" value="KUPTAKETRKA"/>
</dbReference>
<gene>
    <name evidence="9" type="ORF">HON47_00890</name>
</gene>
<dbReference type="GO" id="GO:0005886">
    <property type="term" value="C:plasma membrane"/>
    <property type="evidence" value="ECO:0007669"/>
    <property type="project" value="InterPro"/>
</dbReference>
<dbReference type="PROSITE" id="PS51201">
    <property type="entry name" value="RCK_N"/>
    <property type="match status" value="1"/>
</dbReference>
<comment type="caution">
    <text evidence="9">The sequence shown here is derived from an EMBL/GenBank/DDBJ whole genome shotgun (WGS) entry which is preliminary data.</text>
</comment>
<dbReference type="InterPro" id="IPR050721">
    <property type="entry name" value="Trk_Ktr_HKT_K-transport"/>
</dbReference>
<dbReference type="InterPro" id="IPR036291">
    <property type="entry name" value="NAD(P)-bd_dom_sf"/>
</dbReference>
<dbReference type="Pfam" id="PF02254">
    <property type="entry name" value="TrkA_N"/>
    <property type="match status" value="1"/>
</dbReference>
<dbReference type="Pfam" id="PF02080">
    <property type="entry name" value="TrkA_C"/>
    <property type="match status" value="1"/>
</dbReference>
<dbReference type="EMBL" id="JABJNZ010000016">
    <property type="protein sequence ID" value="MBT4870113.1"/>
    <property type="molecule type" value="Genomic_DNA"/>
</dbReference>
<keyword evidence="4" id="KW-0630">Potassium</keyword>
<evidence type="ECO:0000259" key="8">
    <source>
        <dbReference type="PROSITE" id="PS51202"/>
    </source>
</evidence>
<organism evidence="9 10">
    <name type="scientific">Candidatus Iainarchaeum sp</name>
    <dbReference type="NCBI Taxonomy" id="3101447"/>
    <lineage>
        <taxon>Archaea</taxon>
        <taxon>Candidatus Iainarchaeota</taxon>
        <taxon>Candidatus Iainarchaeia</taxon>
        <taxon>Candidatus Iainarchaeales</taxon>
        <taxon>Candidatus Iainarchaeaceae</taxon>
        <taxon>Candidatus Iainarchaeum</taxon>
    </lineage>
</organism>
<name>A0A8T5GDL3_9ARCH</name>
<dbReference type="GO" id="GO:0015079">
    <property type="term" value="F:potassium ion transmembrane transporter activity"/>
    <property type="evidence" value="ECO:0007669"/>
    <property type="project" value="InterPro"/>
</dbReference>
<sequence length="217" mass="23433">MYIVIIGAGNLGYYLAHLLLEESHECVVIDKDAERCDKIANDLDIVAINGDATDPKVLQKTDIKEADAVVALTGADETNMIICLLAKDLGAKQVAARISRIDYNEDVLEKLGIDVVIHPEAAAAGYIEELITKPEVLDLAFISRGDAEIMEIKVTAKSKLNGKKVKDIESPAGSAIIGLYQEGNLVIPNPTEKIKAGMKVLILTKRSSANAVRKKIL</sequence>
<keyword evidence="6" id="KW-0406">Ion transport</keyword>
<proteinExistence type="predicted"/>
<evidence type="ECO:0000256" key="5">
    <source>
        <dbReference type="ARBA" id="ARBA00023027"/>
    </source>
</evidence>
<dbReference type="Proteomes" id="UP000722459">
    <property type="component" value="Unassembled WGS sequence"/>
</dbReference>
<dbReference type="PANTHER" id="PTHR43833">
    <property type="entry name" value="POTASSIUM CHANNEL PROTEIN 2-RELATED-RELATED"/>
    <property type="match status" value="1"/>
</dbReference>
<dbReference type="InterPro" id="IPR006036">
    <property type="entry name" value="K_uptake_TrkA"/>
</dbReference>
<evidence type="ECO:0000256" key="3">
    <source>
        <dbReference type="ARBA" id="ARBA00022538"/>
    </source>
</evidence>
<accession>A0A8T5GDL3</accession>
<dbReference type="PANTHER" id="PTHR43833:SF5">
    <property type="entry name" value="TRK SYSTEM POTASSIUM UPTAKE PROTEIN TRKA"/>
    <property type="match status" value="1"/>
</dbReference>
<evidence type="ECO:0000256" key="2">
    <source>
        <dbReference type="ARBA" id="ARBA00022448"/>
    </source>
</evidence>
<feature type="domain" description="RCK N-terminal" evidence="7">
    <location>
        <begin position="1"/>
        <end position="117"/>
    </location>
</feature>
<dbReference type="PROSITE" id="PS51202">
    <property type="entry name" value="RCK_C"/>
    <property type="match status" value="1"/>
</dbReference>
<keyword evidence="5" id="KW-0520">NAD</keyword>
<dbReference type="InterPro" id="IPR003148">
    <property type="entry name" value="RCK_N"/>
</dbReference>
<dbReference type="Gene3D" id="3.40.50.720">
    <property type="entry name" value="NAD(P)-binding Rossmann-like Domain"/>
    <property type="match status" value="1"/>
</dbReference>
<dbReference type="SUPFAM" id="SSF51735">
    <property type="entry name" value="NAD(P)-binding Rossmann-fold domains"/>
    <property type="match status" value="1"/>
</dbReference>
<dbReference type="AlphaFoldDB" id="A0A8T5GDL3"/>
<evidence type="ECO:0000256" key="4">
    <source>
        <dbReference type="ARBA" id="ARBA00022958"/>
    </source>
</evidence>
<evidence type="ECO:0000256" key="6">
    <source>
        <dbReference type="ARBA" id="ARBA00023065"/>
    </source>
</evidence>
<reference evidence="9" key="1">
    <citation type="journal article" date="2021" name="ISME J.">
        <title>Mercury methylation by metabolically versatile and cosmopolitan marine bacteria.</title>
        <authorList>
            <person name="Lin H."/>
            <person name="Ascher D.B."/>
            <person name="Myung Y."/>
            <person name="Lamborg C.H."/>
            <person name="Hallam S.J."/>
            <person name="Gionfriddo C.M."/>
            <person name="Holt K.E."/>
            <person name="Moreau J.W."/>
        </authorList>
    </citation>
    <scope>NUCLEOTIDE SEQUENCE</scope>
    <source>
        <strain evidence="9">SI075_bin30</strain>
    </source>
</reference>
<evidence type="ECO:0000313" key="10">
    <source>
        <dbReference type="Proteomes" id="UP000722459"/>
    </source>
</evidence>
<dbReference type="Gene3D" id="3.30.70.1450">
    <property type="entry name" value="Regulator of K+ conductance, C-terminal domain"/>
    <property type="match status" value="1"/>
</dbReference>
<comment type="function">
    <text evidence="1">Part of a potassium transport system.</text>
</comment>
<keyword evidence="3" id="KW-0633">Potassium transport</keyword>
<dbReference type="InterPro" id="IPR006037">
    <property type="entry name" value="RCK_C"/>
</dbReference>
<keyword evidence="2" id="KW-0813">Transport</keyword>
<feature type="domain" description="RCK C-terminal" evidence="8">
    <location>
        <begin position="134"/>
        <end position="217"/>
    </location>
</feature>